<keyword evidence="8" id="KW-0547">Nucleotide-binding</keyword>
<dbReference type="GO" id="GO:0000155">
    <property type="term" value="F:phosphorelay sensor kinase activity"/>
    <property type="evidence" value="ECO:0007669"/>
    <property type="project" value="InterPro"/>
</dbReference>
<comment type="subcellular location">
    <subcellularLocation>
        <location evidence="2">Cell membrane</location>
        <topology evidence="2">Multi-pass membrane protein</topology>
    </subcellularLocation>
</comment>
<proteinExistence type="inferred from homology"/>
<feature type="domain" description="HAMP" evidence="19">
    <location>
        <begin position="207"/>
        <end position="261"/>
    </location>
</feature>
<dbReference type="SMART" id="SM00065">
    <property type="entry name" value="GAF"/>
    <property type="match status" value="1"/>
</dbReference>
<dbReference type="Pfam" id="PF12729">
    <property type="entry name" value="4HB_MCP_1"/>
    <property type="match status" value="1"/>
</dbReference>
<evidence type="ECO:0000256" key="7">
    <source>
        <dbReference type="ARBA" id="ARBA00022679"/>
    </source>
</evidence>
<dbReference type="CDD" id="cd19411">
    <property type="entry name" value="MCP2201-like_sensor"/>
    <property type="match status" value="1"/>
</dbReference>
<dbReference type="Gene3D" id="1.10.287.130">
    <property type="match status" value="1"/>
</dbReference>
<accession>A0A974NIX7</accession>
<feature type="coiled-coil region" evidence="15">
    <location>
        <begin position="434"/>
        <end position="517"/>
    </location>
</feature>
<keyword evidence="11" id="KW-0902">Two-component regulatory system</keyword>
<keyword evidence="12 16" id="KW-0472">Membrane</keyword>
<sequence>MSFKKKQLIGFGLILLFLAVLLTGIIFMLNSIKSDMTEIVEDRYYKAQSSMEIRQLFSRSDREVLFAVNEANKKEAMASLEIVEENHKEINAKIAELSSILNTVKAEQLLKQVETDYASYRMTEADIVQSIKSSDSAASQTGLMADQSSKRLKVMESIENFKDYQESLMNTALSDATTTYNDLINFIIIAVSLSIIVIAATVIWMIKSTSTNLQSITQVIKQIDFKNLSNLPRITVKTNDEIGEIAESFNEMAGSLETYNKKEKEFTSKISNQNWVQTRLADMATMYQRIVDMEALGQRFITRLTPMMGASLGAFYVKRGQGEHTTFVKLASFAGNGEEAGRVEFKPGEGLIGQCILEKRSQIINHVPDDFKLVTTGLGEAKPKSIFITPVIFEDEVIAVIELGSLEPFTEQQQTLLSRVVETLGITINSVQGRMEIERLLKESQAQTEELQAQSEELQAQSEEMQAQSEELQTQAEELRMINEQLEERNRDTEEKSKELQRVKVSLEAQAEELKLSSKYKSEFLANMSHELRTPLNSILILSEMLSDQTETGLSSEQQEFARVINTSGQDLLSLINDILDLSKVEVGKLDVVFEETNLSELPDSLVRNFEHVAAKKGLDFTVKKDKNVPDIFFTDQQRFQQILKNLLSNAIKFTEKGSVSVHIKLAEEEKVAQFINTSGANNWVEIKVTDTGIGIPKEKQEQIFESFQQVNGATMRKYGGTGLGLSICREFAKLLGGWVIVDSEEGRGSEFTLFIPSLPQGVNSENNTAAQIEEVAAGTAVPSAETNVEIQININDEDDKIIEDTNTTNLFKNKKVLVVDDDHRNIYALKYALEREGMEILTAENGMECLEILKNGYSIDAILMDIMMPEMDGYETMRRIRSEGIYEELPIIALTAKAMKGDREKCLKAGASDYVSKPLKMDQLLSVLRVWLTN</sequence>
<dbReference type="Proteomes" id="UP000595254">
    <property type="component" value="Chromosome"/>
</dbReference>
<dbReference type="Pfam" id="PF00672">
    <property type="entry name" value="HAMP"/>
    <property type="match status" value="1"/>
</dbReference>
<protein>
    <recommendedName>
        <fullName evidence="13">Circadian input-output histidine kinase CikA</fullName>
        <ecNumber evidence="4">2.7.13.3</ecNumber>
    </recommendedName>
</protein>
<evidence type="ECO:0000256" key="12">
    <source>
        <dbReference type="ARBA" id="ARBA00023136"/>
    </source>
</evidence>
<gene>
    <name evidence="20" type="ORF">I6J18_13075</name>
</gene>
<dbReference type="PROSITE" id="PS50109">
    <property type="entry name" value="HIS_KIN"/>
    <property type="match status" value="1"/>
</dbReference>
<dbReference type="SUPFAM" id="SSF52172">
    <property type="entry name" value="CheY-like"/>
    <property type="match status" value="1"/>
</dbReference>
<dbReference type="InterPro" id="IPR024478">
    <property type="entry name" value="HlyB_4HB_MCP"/>
</dbReference>
<feature type="modified residue" description="4-aspartylphosphate" evidence="14">
    <location>
        <position position="866"/>
    </location>
</feature>
<evidence type="ECO:0000256" key="2">
    <source>
        <dbReference type="ARBA" id="ARBA00004651"/>
    </source>
</evidence>
<keyword evidence="7" id="KW-0808">Transferase</keyword>
<evidence type="ECO:0000256" key="8">
    <source>
        <dbReference type="ARBA" id="ARBA00022741"/>
    </source>
</evidence>
<evidence type="ECO:0000256" key="1">
    <source>
        <dbReference type="ARBA" id="ARBA00000085"/>
    </source>
</evidence>
<dbReference type="Pfam" id="PF00512">
    <property type="entry name" value="HisKA"/>
    <property type="match status" value="1"/>
</dbReference>
<comment type="similarity">
    <text evidence="3">In the N-terminal section; belongs to the phytochrome family.</text>
</comment>
<dbReference type="InterPro" id="IPR005467">
    <property type="entry name" value="His_kinase_dom"/>
</dbReference>
<evidence type="ECO:0000256" key="6">
    <source>
        <dbReference type="ARBA" id="ARBA00022553"/>
    </source>
</evidence>
<keyword evidence="16" id="KW-0812">Transmembrane</keyword>
<keyword evidence="15" id="KW-0175">Coiled coil</keyword>
<dbReference type="Gene3D" id="3.30.565.10">
    <property type="entry name" value="Histidine kinase-like ATPase, C-terminal domain"/>
    <property type="match status" value="1"/>
</dbReference>
<feature type="transmembrane region" description="Helical" evidence="16">
    <location>
        <begin position="6"/>
        <end position="29"/>
    </location>
</feature>
<dbReference type="SUPFAM" id="SSF55874">
    <property type="entry name" value="ATPase domain of HSP90 chaperone/DNA topoisomerase II/histidine kinase"/>
    <property type="match status" value="1"/>
</dbReference>
<dbReference type="InterPro" id="IPR036097">
    <property type="entry name" value="HisK_dim/P_sf"/>
</dbReference>
<evidence type="ECO:0000313" key="20">
    <source>
        <dbReference type="EMBL" id="QQS98654.1"/>
    </source>
</evidence>
<keyword evidence="9" id="KW-0418">Kinase</keyword>
<keyword evidence="16" id="KW-1133">Transmembrane helix</keyword>
<dbReference type="FunFam" id="3.30.565.10:FF:000010">
    <property type="entry name" value="Sensor histidine kinase RcsC"/>
    <property type="match status" value="1"/>
</dbReference>
<evidence type="ECO:0000313" key="21">
    <source>
        <dbReference type="Proteomes" id="UP000595254"/>
    </source>
</evidence>
<dbReference type="PANTHER" id="PTHR45339">
    <property type="entry name" value="HYBRID SIGNAL TRANSDUCTION HISTIDINE KINASE J"/>
    <property type="match status" value="1"/>
</dbReference>
<dbReference type="CDD" id="cd17546">
    <property type="entry name" value="REC_hyHK_CKI1_RcsC-like"/>
    <property type="match status" value="1"/>
</dbReference>
<dbReference type="CDD" id="cd06225">
    <property type="entry name" value="HAMP"/>
    <property type="match status" value="1"/>
</dbReference>
<keyword evidence="6 14" id="KW-0597">Phosphoprotein</keyword>
<dbReference type="SMART" id="SM00448">
    <property type="entry name" value="REC"/>
    <property type="match status" value="1"/>
</dbReference>
<dbReference type="InterPro" id="IPR011006">
    <property type="entry name" value="CheY-like_superfamily"/>
</dbReference>
<dbReference type="InterPro" id="IPR047347">
    <property type="entry name" value="YvaQ-like_sensor"/>
</dbReference>
<feature type="coiled-coil region" evidence="15">
    <location>
        <begin position="73"/>
        <end position="107"/>
    </location>
</feature>
<dbReference type="Pfam" id="PF02518">
    <property type="entry name" value="HATPase_c"/>
    <property type="match status" value="1"/>
</dbReference>
<dbReference type="CDD" id="cd00082">
    <property type="entry name" value="HisKA"/>
    <property type="match status" value="1"/>
</dbReference>
<evidence type="ECO:0000256" key="16">
    <source>
        <dbReference type="SAM" id="Phobius"/>
    </source>
</evidence>
<dbReference type="InterPro" id="IPR003594">
    <property type="entry name" value="HATPase_dom"/>
</dbReference>
<evidence type="ECO:0000256" key="13">
    <source>
        <dbReference type="ARBA" id="ARBA00074306"/>
    </source>
</evidence>
<evidence type="ECO:0000259" key="17">
    <source>
        <dbReference type="PROSITE" id="PS50109"/>
    </source>
</evidence>
<evidence type="ECO:0000259" key="19">
    <source>
        <dbReference type="PROSITE" id="PS50885"/>
    </source>
</evidence>
<dbReference type="AlphaFoldDB" id="A0A974NIX7"/>
<dbReference type="Pfam" id="PF13185">
    <property type="entry name" value="GAF_2"/>
    <property type="match status" value="1"/>
</dbReference>
<dbReference type="InterPro" id="IPR036890">
    <property type="entry name" value="HATPase_C_sf"/>
</dbReference>
<dbReference type="SUPFAM" id="SSF47384">
    <property type="entry name" value="Homodimeric domain of signal transducing histidine kinase"/>
    <property type="match status" value="1"/>
</dbReference>
<dbReference type="PRINTS" id="PR00344">
    <property type="entry name" value="BCTRLSENSOR"/>
</dbReference>
<dbReference type="Gene3D" id="3.30.450.40">
    <property type="match status" value="1"/>
</dbReference>
<dbReference type="InterPro" id="IPR003660">
    <property type="entry name" value="HAMP_dom"/>
</dbReference>
<evidence type="ECO:0000256" key="3">
    <source>
        <dbReference type="ARBA" id="ARBA00006402"/>
    </source>
</evidence>
<dbReference type="InterPro" id="IPR001789">
    <property type="entry name" value="Sig_transdc_resp-reg_receiver"/>
</dbReference>
<comment type="catalytic activity">
    <reaction evidence="1">
        <text>ATP + protein L-histidine = ADP + protein N-phospho-L-histidine.</text>
        <dbReference type="EC" id="2.7.13.3"/>
    </reaction>
</comment>
<name>A0A974NIX7_PERPY</name>
<dbReference type="PROSITE" id="PS50885">
    <property type="entry name" value="HAMP"/>
    <property type="match status" value="1"/>
</dbReference>
<evidence type="ECO:0000256" key="15">
    <source>
        <dbReference type="SAM" id="Coils"/>
    </source>
</evidence>
<reference evidence="20 21" key="1">
    <citation type="submission" date="2021-01" db="EMBL/GenBank/DDBJ databases">
        <title>FDA dAtabase for Regulatory Grade micrObial Sequences (FDA-ARGOS): Supporting development and validation of Infectious Disease Dx tests.</title>
        <authorList>
            <person name="Nelson B."/>
            <person name="Plummer A."/>
            <person name="Tallon L."/>
            <person name="Sadzewicz L."/>
            <person name="Zhao X."/>
            <person name="Boylan J."/>
            <person name="Ott S."/>
            <person name="Bowen H."/>
            <person name="Vavikolanu K."/>
            <person name="Mehta A."/>
            <person name="Aluvathingal J."/>
            <person name="Nadendla S."/>
            <person name="Myers T."/>
            <person name="Yan Y."/>
            <person name="Sichtig H."/>
        </authorList>
    </citation>
    <scope>NUCLEOTIDE SEQUENCE [LARGE SCALE GENOMIC DNA]</scope>
    <source>
        <strain evidence="20 21">FDAARGOS_1161</strain>
    </source>
</reference>
<dbReference type="SMART" id="SM00387">
    <property type="entry name" value="HATPase_c"/>
    <property type="match status" value="1"/>
</dbReference>
<organism evidence="20 21">
    <name type="scientific">Peribacillus psychrosaccharolyticus</name>
    <name type="common">Bacillus psychrosaccharolyticus</name>
    <dbReference type="NCBI Taxonomy" id="1407"/>
    <lineage>
        <taxon>Bacteria</taxon>
        <taxon>Bacillati</taxon>
        <taxon>Bacillota</taxon>
        <taxon>Bacilli</taxon>
        <taxon>Bacillales</taxon>
        <taxon>Bacillaceae</taxon>
        <taxon>Peribacillus</taxon>
    </lineage>
</organism>
<feature type="domain" description="Histidine kinase" evidence="17">
    <location>
        <begin position="527"/>
        <end position="760"/>
    </location>
</feature>
<dbReference type="EMBL" id="CP068053">
    <property type="protein sequence ID" value="QQS98654.1"/>
    <property type="molecule type" value="Genomic_DNA"/>
</dbReference>
<dbReference type="EC" id="2.7.13.3" evidence="4"/>
<dbReference type="SMART" id="SM00304">
    <property type="entry name" value="HAMP"/>
    <property type="match status" value="1"/>
</dbReference>
<evidence type="ECO:0000259" key="18">
    <source>
        <dbReference type="PROSITE" id="PS50110"/>
    </source>
</evidence>
<dbReference type="InterPro" id="IPR003018">
    <property type="entry name" value="GAF"/>
</dbReference>
<dbReference type="PANTHER" id="PTHR45339:SF1">
    <property type="entry name" value="HYBRID SIGNAL TRANSDUCTION HISTIDINE KINASE J"/>
    <property type="match status" value="1"/>
</dbReference>
<keyword evidence="21" id="KW-1185">Reference proteome</keyword>
<keyword evidence="10" id="KW-0067">ATP-binding</keyword>
<dbReference type="Pfam" id="PF00072">
    <property type="entry name" value="Response_reg"/>
    <property type="match status" value="1"/>
</dbReference>
<dbReference type="RefSeq" id="WP_201647529.1">
    <property type="nucleotide sequence ID" value="NZ_CP068053.1"/>
</dbReference>
<dbReference type="GO" id="GO:0005524">
    <property type="term" value="F:ATP binding"/>
    <property type="evidence" value="ECO:0007669"/>
    <property type="project" value="UniProtKB-KW"/>
</dbReference>
<dbReference type="InterPro" id="IPR003661">
    <property type="entry name" value="HisK_dim/P_dom"/>
</dbReference>
<evidence type="ECO:0000256" key="11">
    <source>
        <dbReference type="ARBA" id="ARBA00023012"/>
    </source>
</evidence>
<dbReference type="PROSITE" id="PS50110">
    <property type="entry name" value="RESPONSE_REGULATORY"/>
    <property type="match status" value="1"/>
</dbReference>
<dbReference type="CDD" id="cd16922">
    <property type="entry name" value="HATPase_EvgS-ArcB-TorS-like"/>
    <property type="match status" value="1"/>
</dbReference>
<evidence type="ECO:0000256" key="14">
    <source>
        <dbReference type="PROSITE-ProRule" id="PRU00169"/>
    </source>
</evidence>
<evidence type="ECO:0000256" key="4">
    <source>
        <dbReference type="ARBA" id="ARBA00012438"/>
    </source>
</evidence>
<feature type="domain" description="Response regulatory" evidence="18">
    <location>
        <begin position="816"/>
        <end position="933"/>
    </location>
</feature>
<keyword evidence="5" id="KW-1003">Cell membrane</keyword>
<dbReference type="GO" id="GO:0005886">
    <property type="term" value="C:plasma membrane"/>
    <property type="evidence" value="ECO:0007669"/>
    <property type="project" value="UniProtKB-SubCell"/>
</dbReference>
<evidence type="ECO:0000256" key="10">
    <source>
        <dbReference type="ARBA" id="ARBA00022840"/>
    </source>
</evidence>
<evidence type="ECO:0000256" key="9">
    <source>
        <dbReference type="ARBA" id="ARBA00022777"/>
    </source>
</evidence>
<dbReference type="Gene3D" id="3.40.50.2300">
    <property type="match status" value="1"/>
</dbReference>
<evidence type="ECO:0000256" key="5">
    <source>
        <dbReference type="ARBA" id="ARBA00022475"/>
    </source>
</evidence>
<dbReference type="InterPro" id="IPR004358">
    <property type="entry name" value="Sig_transdc_His_kin-like_C"/>
</dbReference>
<dbReference type="InterPro" id="IPR029016">
    <property type="entry name" value="GAF-like_dom_sf"/>
</dbReference>
<dbReference type="Gene3D" id="6.10.340.10">
    <property type="match status" value="1"/>
</dbReference>
<dbReference type="SUPFAM" id="SSF55781">
    <property type="entry name" value="GAF domain-like"/>
    <property type="match status" value="1"/>
</dbReference>
<dbReference type="KEGG" id="ppsr:I6J18_13075"/>
<feature type="transmembrane region" description="Helical" evidence="16">
    <location>
        <begin position="183"/>
        <end position="206"/>
    </location>
</feature>
<dbReference type="SMART" id="SM00388">
    <property type="entry name" value="HisKA"/>
    <property type="match status" value="1"/>
</dbReference>